<proteinExistence type="predicted"/>
<organism evidence="3 4">
    <name type="scientific">Saprolegnia diclina (strain VS20)</name>
    <dbReference type="NCBI Taxonomy" id="1156394"/>
    <lineage>
        <taxon>Eukaryota</taxon>
        <taxon>Sar</taxon>
        <taxon>Stramenopiles</taxon>
        <taxon>Oomycota</taxon>
        <taxon>Saprolegniomycetes</taxon>
        <taxon>Saprolegniales</taxon>
        <taxon>Saprolegniaceae</taxon>
        <taxon>Saprolegnia</taxon>
    </lineage>
</organism>
<keyword evidence="4" id="KW-1185">Reference proteome</keyword>
<evidence type="ECO:0000256" key="2">
    <source>
        <dbReference type="SAM" id="Phobius"/>
    </source>
</evidence>
<evidence type="ECO:0000313" key="3">
    <source>
        <dbReference type="EMBL" id="EQC37817.1"/>
    </source>
</evidence>
<gene>
    <name evidence="3" type="ORF">SDRG_04841</name>
</gene>
<dbReference type="AlphaFoldDB" id="T0S4W1"/>
<feature type="transmembrane region" description="Helical" evidence="2">
    <location>
        <begin position="391"/>
        <end position="418"/>
    </location>
</feature>
<reference evidence="3 4" key="1">
    <citation type="submission" date="2012-04" db="EMBL/GenBank/DDBJ databases">
        <title>The Genome Sequence of Saprolegnia declina VS20.</title>
        <authorList>
            <consortium name="The Broad Institute Genome Sequencing Platform"/>
            <person name="Russ C."/>
            <person name="Nusbaum C."/>
            <person name="Tyler B."/>
            <person name="van West P."/>
            <person name="Dieguez-Uribeondo J."/>
            <person name="de Bruijn I."/>
            <person name="Tripathy S."/>
            <person name="Jiang R."/>
            <person name="Young S.K."/>
            <person name="Zeng Q."/>
            <person name="Gargeya S."/>
            <person name="Fitzgerald M."/>
            <person name="Haas B."/>
            <person name="Abouelleil A."/>
            <person name="Alvarado L."/>
            <person name="Arachchi H.M."/>
            <person name="Berlin A."/>
            <person name="Chapman S.B."/>
            <person name="Goldberg J."/>
            <person name="Griggs A."/>
            <person name="Gujja S."/>
            <person name="Hansen M."/>
            <person name="Howarth C."/>
            <person name="Imamovic A."/>
            <person name="Larimer J."/>
            <person name="McCowen C."/>
            <person name="Montmayeur A."/>
            <person name="Murphy C."/>
            <person name="Neiman D."/>
            <person name="Pearson M."/>
            <person name="Priest M."/>
            <person name="Roberts A."/>
            <person name="Saif S."/>
            <person name="Shea T."/>
            <person name="Sisk P."/>
            <person name="Sykes S."/>
            <person name="Wortman J."/>
            <person name="Nusbaum C."/>
            <person name="Birren B."/>
        </authorList>
    </citation>
    <scope>NUCLEOTIDE SEQUENCE [LARGE SCALE GENOMIC DNA]</scope>
    <source>
        <strain evidence="3 4">VS20</strain>
    </source>
</reference>
<dbReference type="Proteomes" id="UP000030762">
    <property type="component" value="Unassembled WGS sequence"/>
</dbReference>
<keyword evidence="2" id="KW-0812">Transmembrane</keyword>
<keyword evidence="2" id="KW-1133">Transmembrane helix</keyword>
<keyword evidence="2" id="KW-0472">Membrane</keyword>
<sequence>MVASSSSSIVSHRFSGFGLSGLLTGGHHHSHATPSGTQKKSAGAKRVWLRIASNLVAASVLLLSLITMLVLLVQGMFDRRVVQFNYQTDANYWRPFEQSCLVNAQGFVPHSCTDDERAVLNTDDAWSALGLQLARTLQVPSQDVYFVTTCLVGCLDETQSAELHLLVGRSSYPACKPTQQQSVLGMVMVEAAVVDSIFPDGAFLATIFADVAASESVPYINSDGTANVVLTNPTRVLVGLDGATQTSPDGLNSIIFSYPLGSRYFVESHCVSQIIDISQLVRNQVGYSVGETSGKAIVPGWVCGHNVSNAAELLWLQSATAIASFGGIAADLYITSKGLRGLLRHKPVLTYDILSSLERRKLLLLLIVLSGAPSLLYVDVARIYYGTDNGGRIWLLSILSLGIFFAFGAYLLVVLLQFLPSPRRLLRHRILPVSTSVFIYASIPAIILNIHGSHELLSNTFYDVPGVLLMHIGGNDCACGAYDTTGVETATAYLFGFIVWAVGGCAVASVVYAVLATYLRSQIWCLRTEWAKENAFMRACGLPHWCSGLPLDEADAIRIGSRLFCKPSMQARMGFGTLLLTAPHARKVLAQDTTSADEPTYVLVSIYALLPSLLPPSLRQISPRIFGEIKKNTLSPPATRRLRRSTRYEQSDGTCVG</sequence>
<evidence type="ECO:0000256" key="1">
    <source>
        <dbReference type="SAM" id="MobiDB-lite"/>
    </source>
</evidence>
<dbReference type="GeneID" id="19945568"/>
<dbReference type="OMA" id="NAFMRAC"/>
<dbReference type="EMBL" id="JH767143">
    <property type="protein sequence ID" value="EQC37817.1"/>
    <property type="molecule type" value="Genomic_DNA"/>
</dbReference>
<name>T0S4W1_SAPDV</name>
<dbReference type="VEuPathDB" id="FungiDB:SDRG_04841"/>
<evidence type="ECO:0000313" key="4">
    <source>
        <dbReference type="Proteomes" id="UP000030762"/>
    </source>
</evidence>
<feature type="transmembrane region" description="Helical" evidence="2">
    <location>
        <begin position="55"/>
        <end position="77"/>
    </location>
</feature>
<feature type="transmembrane region" description="Helical" evidence="2">
    <location>
        <begin position="492"/>
        <end position="519"/>
    </location>
</feature>
<dbReference type="InParanoid" id="T0S4W1"/>
<feature type="transmembrane region" description="Helical" evidence="2">
    <location>
        <begin position="362"/>
        <end position="385"/>
    </location>
</feature>
<accession>T0S4W1</accession>
<feature type="transmembrane region" description="Helical" evidence="2">
    <location>
        <begin position="430"/>
        <end position="450"/>
    </location>
</feature>
<dbReference type="RefSeq" id="XP_008608750.1">
    <property type="nucleotide sequence ID" value="XM_008610528.1"/>
</dbReference>
<feature type="region of interest" description="Disordered" evidence="1">
    <location>
        <begin position="636"/>
        <end position="657"/>
    </location>
</feature>
<protein>
    <submittedName>
        <fullName evidence="3">Uncharacterized protein</fullName>
    </submittedName>
</protein>
<dbReference type="OrthoDB" id="71362at2759"/>